<keyword evidence="2" id="KW-1185">Reference proteome</keyword>
<proteinExistence type="predicted"/>
<sequence length="74" mass="8317">MEAEHPSFLNNLRERVIHRPSLDSDPWMDPLAFKDGYLLMKVCDKIVIYHVGTNQMKQACTLSELGGISASSPI</sequence>
<gene>
    <name evidence="1" type="ORF">Ddye_008515</name>
</gene>
<dbReference type="AlphaFoldDB" id="A0AAD9XAI6"/>
<feature type="non-terminal residue" evidence="1">
    <location>
        <position position="74"/>
    </location>
</feature>
<evidence type="ECO:0000313" key="2">
    <source>
        <dbReference type="Proteomes" id="UP001280121"/>
    </source>
</evidence>
<name>A0AAD9XAI6_9ROSI</name>
<evidence type="ECO:0000313" key="1">
    <source>
        <dbReference type="EMBL" id="KAK2655463.1"/>
    </source>
</evidence>
<organism evidence="1 2">
    <name type="scientific">Dipteronia dyeriana</name>
    <dbReference type="NCBI Taxonomy" id="168575"/>
    <lineage>
        <taxon>Eukaryota</taxon>
        <taxon>Viridiplantae</taxon>
        <taxon>Streptophyta</taxon>
        <taxon>Embryophyta</taxon>
        <taxon>Tracheophyta</taxon>
        <taxon>Spermatophyta</taxon>
        <taxon>Magnoliopsida</taxon>
        <taxon>eudicotyledons</taxon>
        <taxon>Gunneridae</taxon>
        <taxon>Pentapetalae</taxon>
        <taxon>rosids</taxon>
        <taxon>malvids</taxon>
        <taxon>Sapindales</taxon>
        <taxon>Sapindaceae</taxon>
        <taxon>Hippocastanoideae</taxon>
        <taxon>Acereae</taxon>
        <taxon>Dipteronia</taxon>
    </lineage>
</organism>
<dbReference type="EMBL" id="JANJYI010000003">
    <property type="protein sequence ID" value="KAK2655463.1"/>
    <property type="molecule type" value="Genomic_DNA"/>
</dbReference>
<dbReference type="Proteomes" id="UP001280121">
    <property type="component" value="Unassembled WGS sequence"/>
</dbReference>
<reference evidence="1" key="1">
    <citation type="journal article" date="2023" name="Plant J.">
        <title>Genome sequences and population genomics provide insights into the demographic history, inbreeding, and mutation load of two 'living fossil' tree species of Dipteronia.</title>
        <authorList>
            <person name="Feng Y."/>
            <person name="Comes H.P."/>
            <person name="Chen J."/>
            <person name="Zhu S."/>
            <person name="Lu R."/>
            <person name="Zhang X."/>
            <person name="Li P."/>
            <person name="Qiu J."/>
            <person name="Olsen K.M."/>
            <person name="Qiu Y."/>
        </authorList>
    </citation>
    <scope>NUCLEOTIDE SEQUENCE</scope>
    <source>
        <strain evidence="1">KIB01</strain>
    </source>
</reference>
<comment type="caution">
    <text evidence="1">The sequence shown here is derived from an EMBL/GenBank/DDBJ whole genome shotgun (WGS) entry which is preliminary data.</text>
</comment>
<accession>A0AAD9XAI6</accession>
<protein>
    <submittedName>
        <fullName evidence="1">Uncharacterized protein</fullName>
    </submittedName>
</protein>